<dbReference type="InterPro" id="IPR050490">
    <property type="entry name" value="Bact_solute-bd_prot1"/>
</dbReference>
<evidence type="ECO:0000313" key="4">
    <source>
        <dbReference type="EMBL" id="NKM43574.1"/>
    </source>
</evidence>
<keyword evidence="3" id="KW-0574">Periplasm</keyword>
<dbReference type="PANTHER" id="PTHR43649">
    <property type="entry name" value="ARABINOSE-BINDING PROTEIN-RELATED"/>
    <property type="match status" value="1"/>
</dbReference>
<dbReference type="AlphaFoldDB" id="A0A8I2KEM0"/>
<proteinExistence type="inferred from homology"/>
<dbReference type="SUPFAM" id="SSF53850">
    <property type="entry name" value="Periplasmic binding protein-like II"/>
    <property type="match status" value="1"/>
</dbReference>
<dbReference type="CDD" id="cd13585">
    <property type="entry name" value="PBP2_TMBP_like"/>
    <property type="match status" value="1"/>
</dbReference>
<dbReference type="Gene3D" id="3.40.190.10">
    <property type="entry name" value="Periplasmic binding protein-like II"/>
    <property type="match status" value="2"/>
</dbReference>
<dbReference type="EMBL" id="WIEZ01000001">
    <property type="protein sequence ID" value="NKM43574.1"/>
    <property type="molecule type" value="Genomic_DNA"/>
</dbReference>
<name>A0A8I2KEM0_RHILV</name>
<evidence type="ECO:0000313" key="5">
    <source>
        <dbReference type="Proteomes" id="UP000662259"/>
    </source>
</evidence>
<dbReference type="PANTHER" id="PTHR43649:SF30">
    <property type="entry name" value="ABC TRANSPORTER SUBSTRATE-BINDING PROTEIN"/>
    <property type="match status" value="1"/>
</dbReference>
<comment type="caution">
    <text evidence="4">The sequence shown here is derived from an EMBL/GenBank/DDBJ whole genome shotgun (WGS) entry which is preliminary data.</text>
</comment>
<dbReference type="Pfam" id="PF01547">
    <property type="entry name" value="SBP_bac_1"/>
    <property type="match status" value="1"/>
</dbReference>
<dbReference type="Proteomes" id="UP000662259">
    <property type="component" value="Unassembled WGS sequence"/>
</dbReference>
<evidence type="ECO:0000256" key="2">
    <source>
        <dbReference type="ARBA" id="ARBA00008520"/>
    </source>
</evidence>
<gene>
    <name evidence="4" type="ORF">GFL91_00915</name>
</gene>
<comment type="subcellular location">
    <subcellularLocation>
        <location evidence="1">Periplasm</location>
    </subcellularLocation>
</comment>
<reference evidence="4" key="1">
    <citation type="submission" date="2019-10" db="EMBL/GenBank/DDBJ databases">
        <title>Rhizobium leguminosarum symbiovar viciae collection.</title>
        <authorList>
            <person name="Boivin S."/>
            <person name="Lepetit M."/>
        </authorList>
    </citation>
    <scope>NUCLEOTIDE SEQUENCE</scope>
    <source>
        <strain evidence="4">L143</strain>
    </source>
</reference>
<comment type="similarity">
    <text evidence="2">Belongs to the bacterial solute-binding protein 1 family.</text>
</comment>
<organism evidence="4 5">
    <name type="scientific">Rhizobium leguminosarum bv. viciae</name>
    <dbReference type="NCBI Taxonomy" id="387"/>
    <lineage>
        <taxon>Bacteria</taxon>
        <taxon>Pseudomonadati</taxon>
        <taxon>Pseudomonadota</taxon>
        <taxon>Alphaproteobacteria</taxon>
        <taxon>Hyphomicrobiales</taxon>
        <taxon>Rhizobiaceae</taxon>
        <taxon>Rhizobium/Agrobacterium group</taxon>
        <taxon>Rhizobium</taxon>
    </lineage>
</organism>
<dbReference type="GO" id="GO:0042597">
    <property type="term" value="C:periplasmic space"/>
    <property type="evidence" value="ECO:0007669"/>
    <property type="project" value="UniProtKB-SubCell"/>
</dbReference>
<evidence type="ECO:0000256" key="3">
    <source>
        <dbReference type="ARBA" id="ARBA00022764"/>
    </source>
</evidence>
<protein>
    <submittedName>
        <fullName evidence="4">Extracellular solute-binding protein</fullName>
    </submittedName>
</protein>
<evidence type="ECO:0000256" key="1">
    <source>
        <dbReference type="ARBA" id="ARBA00004418"/>
    </source>
</evidence>
<accession>A0A8I2KEM0</accession>
<sequence>MRSYGRSEVMQLKFLRVAILATSVFGITALSARAQVNIDFWDQVWGPAPYSQRAESLVEEFNKSQKDIHVSYRSVPWASWYETYVTAIASGSAPDLSTGAGFQAVQFYDMDAIYPVDELVDEMTKDGGAADFAPGSLDAVKYDGHYVALPWSIDVRVLLYRKDLLQAAGASVPTTWDEFRKTAKAVTREGVYGLVSSGDPNGTHWIPTILINNGSGLFDSDRKPNLTSEKSLQALQFLSSLVADGTLDPASAGYKDDDARGRFYSGGAAFYLGSPGTASGAGASKDQIGIVPPLTSTAGEKGTINWVNNIMVYKQTEHPKETLRFLRWWSENQKVLWTEGNAGGIPARQSFQQDPFFTKNEQLNEVIKTYLPVVKPLSATAGGTFPQLNEVEGDGFLTTLVQKIWQGQPAADAVQPAQERLQEIMEK</sequence>
<dbReference type="InterPro" id="IPR006059">
    <property type="entry name" value="SBP"/>
</dbReference>